<comment type="caution">
    <text evidence="1">The sequence shown here is derived from an EMBL/GenBank/DDBJ whole genome shotgun (WGS) entry which is preliminary data.</text>
</comment>
<dbReference type="Pfam" id="PF11901">
    <property type="entry name" value="DM9"/>
    <property type="match status" value="1"/>
</dbReference>
<gene>
    <name evidence="1" type="ORF">CDAUBV1_LOCUS10427</name>
</gene>
<dbReference type="PANTHER" id="PTHR31649">
    <property type="entry name" value="AGAP009604-PA"/>
    <property type="match status" value="1"/>
</dbReference>
<dbReference type="SMART" id="SM00696">
    <property type="entry name" value="DM9"/>
    <property type="match status" value="2"/>
</dbReference>
<protein>
    <submittedName>
        <fullName evidence="1">Uncharacterized protein</fullName>
    </submittedName>
</protein>
<dbReference type="PANTHER" id="PTHR31649:SF1">
    <property type="entry name" value="FARNESOIC ACID O-METHYL TRANSFERASE DOMAIN-CONTAINING PROTEIN"/>
    <property type="match status" value="1"/>
</dbReference>
<accession>A0AAV2TJF6</accession>
<proteinExistence type="predicted"/>
<name>A0AAV2TJF6_CALDB</name>
<dbReference type="AlphaFoldDB" id="A0AAV2TJF6"/>
<dbReference type="Proteomes" id="UP001497525">
    <property type="component" value="Unassembled WGS sequence"/>
</dbReference>
<dbReference type="InterPro" id="IPR006616">
    <property type="entry name" value="DM9_repeat"/>
</dbReference>
<organism evidence="1 2">
    <name type="scientific">Calicophoron daubneyi</name>
    <name type="common">Rumen fluke</name>
    <name type="synonym">Paramphistomum daubneyi</name>
    <dbReference type="NCBI Taxonomy" id="300641"/>
    <lineage>
        <taxon>Eukaryota</taxon>
        <taxon>Metazoa</taxon>
        <taxon>Spiralia</taxon>
        <taxon>Lophotrochozoa</taxon>
        <taxon>Platyhelminthes</taxon>
        <taxon>Trematoda</taxon>
        <taxon>Digenea</taxon>
        <taxon>Plagiorchiida</taxon>
        <taxon>Pronocephalata</taxon>
        <taxon>Paramphistomoidea</taxon>
        <taxon>Paramphistomidae</taxon>
        <taxon>Calicophoron</taxon>
    </lineage>
</organism>
<evidence type="ECO:0000313" key="2">
    <source>
        <dbReference type="Proteomes" id="UP001497525"/>
    </source>
</evidence>
<dbReference type="EMBL" id="CAXLJL010000312">
    <property type="protein sequence ID" value="CAL5136369.1"/>
    <property type="molecule type" value="Genomic_DNA"/>
</dbReference>
<reference evidence="1" key="1">
    <citation type="submission" date="2024-06" db="EMBL/GenBank/DDBJ databases">
        <authorList>
            <person name="Liu X."/>
            <person name="Lenzi L."/>
            <person name="Haldenby T S."/>
            <person name="Uol C."/>
        </authorList>
    </citation>
    <scope>NUCLEOTIDE SEQUENCE</scope>
</reference>
<sequence>MHLEYDTGMSNKIFKCYRPIYFDMAKIGNGIQMGLSWIPDSNGHVPGNAISVGEGIYIARMHESGDLIPGKVVSQYNKAFCSHDGRELEHQNYEVLCDTCAPGTSQCFRWLPASNGNVPDNAVVGGLSKYGDALYVARSEISGEPVAGKVHHGHTNAYFPYGGKEHAVKQYDVLVWCKK</sequence>
<evidence type="ECO:0000313" key="1">
    <source>
        <dbReference type="EMBL" id="CAL5136369.1"/>
    </source>
</evidence>